<keyword evidence="2" id="KW-1185">Reference proteome</keyword>
<protein>
    <submittedName>
        <fullName evidence="1">Uncharacterized protein</fullName>
    </submittedName>
</protein>
<dbReference type="Proteomes" id="UP000569005">
    <property type="component" value="Unassembled WGS sequence"/>
</dbReference>
<accession>A0ACC5NTJ7</accession>
<proteinExistence type="predicted"/>
<name>A0ACC5NTJ7_9BACT</name>
<evidence type="ECO:0000313" key="2">
    <source>
        <dbReference type="Proteomes" id="UP000569005"/>
    </source>
</evidence>
<dbReference type="EMBL" id="JACHEA010000001">
    <property type="protein sequence ID" value="MBB5337844.1"/>
    <property type="molecule type" value="Genomic_DNA"/>
</dbReference>
<comment type="caution">
    <text evidence="1">The sequence shown here is derived from an EMBL/GenBank/DDBJ whole genome shotgun (WGS) entry which is preliminary data.</text>
</comment>
<reference evidence="1" key="1">
    <citation type="submission" date="2020-08" db="EMBL/GenBank/DDBJ databases">
        <title>Genomic Encyclopedia of Type Strains, Phase IV (KMG-V): Genome sequencing to study the core and pangenomes of soil and plant-associated prokaryotes.</title>
        <authorList>
            <person name="Whitman W."/>
        </authorList>
    </citation>
    <scope>NUCLEOTIDE SEQUENCE</scope>
    <source>
        <strain evidence="1">M8UP15</strain>
    </source>
</reference>
<gene>
    <name evidence="1" type="ORF">HDF13_000177</name>
</gene>
<sequence>MNLSVRFRGVVFVLFSALTLFLAACGGAGGNTTGGGTSSVPTPAISAVTPSTIAAGASGAVQITITGSGFISTSVAQINGTALTSTYVSATELQALIPASLIVPGMQLGIVVSNGSSSSAISAASFVSVLNPVPGLTSLAPMGAIAGTGPQTVTVTGTGFVPTTSIAANSATRTTTYVSPTQITVVLTAADLASTGTISLVATNGAPGGGSSSALSFTINNPAPVIVSLTPSTVAEDSAAFSLNVVGSGFIAGSVVYWNQTALTTMPVSTTALTAAVPASLLTGASSPLITVVNSSPGGGQSPAATFAVTSAVPTLSALQPGTVEINQAAVVNLTGSGFGPDSVALWNGAPRPTAVVSPSQLAVSLSANDLATVGTGMITVSNPAPGGGVTKALSLAITNQPIPTITGLSFSISSSSTGACPQVQVHAMGTNLYGTELMVNGQMLASSQATSGTDLYAQLPVGFSSAPGRFSAVATQPYLQLNSDPYLLPTTAAPVLTFCASPAGATIYPNSKFLLSFAATQINLSSAAAVTSITLPAGITTSATFPISTGQGYPGSAHQVFTAASSLASGSLSFPFTGSAGTLSSTGTVTLTVSSTAAPPTSFSSFPSSELGVPIGGSNSLAFSSTGQNQDYALDLTVSGLPAGTTATITPTPIIPGDNFTVTVAAASTAPESQNVPVTLTGTPSLASVTPATGSFSLDVTPRPGTLANNRTDFVSTQATPFGVVYDRQADLIFASNSVWNRIDVISNKTHLLQQSIPLRGAQAIDVSQDGSTVWIGTDSQQVFALNTSTFALTRYIVPMIAGSGWEDNLLLALADGTLLLNTSPGAGQGIYNNVIWTPSTNQLTVLPTSDYFTLRSGDGSKAYGTTFASGYSNVVYDVATKALSPLPALGQGTQLIAANSNGSVLVGADDGVYTGAGQLVSRIPDYLGNYYVEQYGSTAFSRDGTTLYQIGSGADTRIATIDVASVTLRGVAPALAALPNTISGTPFSTSNTSVDDSGEMIVIQTFGVGFEDSTFFQNFGASARGSGSPVLLTPNAGPLAGGTVSSPYGSFDLTPDIWYGPNRGAANLDSTNSLTITSPPGNANGPVNLKYIYPNGEQVFTPQAFSYSSFPQDSILSGSTPLGGVPGRISGYGMPADGSGGTLTIGGQTASITTTVGQYPPYTSEAFPSTYLDYTIPSGTPGYADLSITTPIGSGTLPKAVFYAKSVTDYSSPDSFTDVLYDSGRQQLYLSGTDHIDVFSLTSNSWQASLKPATLGSTSQFRGLALSPDGTQLFAANLLDQSLSVISIDTPSQTFAIAIPPPASSGPGCLTGPFAVTALAGQQALVSSGLPPTIGGCPYSQTLYIANLQARTAASLSAKAKSYVCSTVASTSEGTTDGTLAIIGAEEGGSCFYSTISNSFIATQSGAINYYGVGISGDGNIASVSNAFVDPVGNMLGGLGRPAVLFPNQTPTPYPLNNYPSNTLEHPRLNASGSLYYWAYPNYFEIFDVPTATLKMRFSLAETVQNVETPLSIDEGGRQIFLITDKGLTVVDLGTAPLSIGHLEPISGGTSQIQVRGSGFVSGLSAMIDQQPATTIFVDENTIKLTVPTIATGYHDLTITNPDGTSYTLKSAISLQ</sequence>
<organism evidence="1 2">
    <name type="scientific">Tunturiibacter gelidiferens</name>
    <dbReference type="NCBI Taxonomy" id="3069689"/>
    <lineage>
        <taxon>Bacteria</taxon>
        <taxon>Pseudomonadati</taxon>
        <taxon>Acidobacteriota</taxon>
        <taxon>Terriglobia</taxon>
        <taxon>Terriglobales</taxon>
        <taxon>Acidobacteriaceae</taxon>
        <taxon>Tunturiibacter</taxon>
    </lineage>
</organism>
<evidence type="ECO:0000313" key="1">
    <source>
        <dbReference type="EMBL" id="MBB5337844.1"/>
    </source>
</evidence>